<reference evidence="2 3" key="1">
    <citation type="submission" date="2016-07" db="EMBL/GenBank/DDBJ databases">
        <title>Draft genome of the white-rot fungus Obba rivulosa 3A-2.</title>
        <authorList>
            <consortium name="DOE Joint Genome Institute"/>
            <person name="Miettinen O."/>
            <person name="Riley R."/>
            <person name="Acob R."/>
            <person name="Barry K."/>
            <person name="Cullen D."/>
            <person name="De Vries R."/>
            <person name="Hainaut M."/>
            <person name="Hatakka A."/>
            <person name="Henrissat B."/>
            <person name="Hilden K."/>
            <person name="Kuo R."/>
            <person name="Labutti K."/>
            <person name="Lipzen A."/>
            <person name="Makela M.R."/>
            <person name="Sandor L."/>
            <person name="Spatafora J.W."/>
            <person name="Grigoriev I.V."/>
            <person name="Hibbett D.S."/>
        </authorList>
    </citation>
    <scope>NUCLEOTIDE SEQUENCE [LARGE SCALE GENOMIC DNA]</scope>
    <source>
        <strain evidence="2 3">3A-2</strain>
    </source>
</reference>
<dbReference type="AlphaFoldDB" id="A0A8E2DTT8"/>
<evidence type="ECO:0000313" key="3">
    <source>
        <dbReference type="Proteomes" id="UP000250043"/>
    </source>
</evidence>
<gene>
    <name evidence="2" type="ORF">OBBRIDRAFT_788118</name>
</gene>
<dbReference type="Proteomes" id="UP000250043">
    <property type="component" value="Unassembled WGS sequence"/>
</dbReference>
<feature type="region of interest" description="Disordered" evidence="1">
    <location>
        <begin position="177"/>
        <end position="200"/>
    </location>
</feature>
<feature type="compositionally biased region" description="Polar residues" evidence="1">
    <location>
        <begin position="23"/>
        <end position="39"/>
    </location>
</feature>
<sequence length="285" mass="32146">MPRQVDWKAPNAIVPRPPAVSHCFSSKRSPSTGKSLPQQMQVSDKLFNKIRAAVEALAERHLDLDEGICSQPANMEIIRDKLQKQFPDLPHYKNGWPFTRIISRYKVERRRVKKPRVKKNKNALSSREFDLDGVKLEAMPTPELSPPPSAISGTSSGEKAYRTRQWEKTSYASFATQHAQGSDTMSSTSRCSASSSHSGLSSEDPIARFLQSLQAPVSSEVLDLLHAKGFQKFSDLQALALLPMRRVKPILHKYVETGELTDWEFSLIWMGLERMAAELKEDRLI</sequence>
<name>A0A8E2DTT8_9APHY</name>
<evidence type="ECO:0000313" key="2">
    <source>
        <dbReference type="EMBL" id="OCH95568.1"/>
    </source>
</evidence>
<feature type="compositionally biased region" description="Low complexity" evidence="1">
    <location>
        <begin position="182"/>
        <end position="200"/>
    </location>
</feature>
<organism evidence="2 3">
    <name type="scientific">Obba rivulosa</name>
    <dbReference type="NCBI Taxonomy" id="1052685"/>
    <lineage>
        <taxon>Eukaryota</taxon>
        <taxon>Fungi</taxon>
        <taxon>Dikarya</taxon>
        <taxon>Basidiomycota</taxon>
        <taxon>Agaricomycotina</taxon>
        <taxon>Agaricomycetes</taxon>
        <taxon>Polyporales</taxon>
        <taxon>Gelatoporiaceae</taxon>
        <taxon>Obba</taxon>
    </lineage>
</organism>
<dbReference type="EMBL" id="KV722335">
    <property type="protein sequence ID" value="OCH95568.1"/>
    <property type="molecule type" value="Genomic_DNA"/>
</dbReference>
<evidence type="ECO:0000256" key="1">
    <source>
        <dbReference type="SAM" id="MobiDB-lite"/>
    </source>
</evidence>
<accession>A0A8E2DTT8</accession>
<feature type="region of interest" description="Disordered" evidence="1">
    <location>
        <begin position="18"/>
        <end position="39"/>
    </location>
</feature>
<keyword evidence="3" id="KW-1185">Reference proteome</keyword>
<feature type="region of interest" description="Disordered" evidence="1">
    <location>
        <begin position="138"/>
        <end position="159"/>
    </location>
</feature>
<proteinExistence type="predicted"/>
<protein>
    <submittedName>
        <fullName evidence="2">Uncharacterized protein</fullName>
    </submittedName>
</protein>
<dbReference type="OrthoDB" id="10651323at2759"/>